<dbReference type="STRING" id="702114.A1355_02680"/>
<feature type="transmembrane region" description="Helical" evidence="1">
    <location>
        <begin position="159"/>
        <end position="177"/>
    </location>
</feature>
<dbReference type="PANTHER" id="PTHR42736:SF1">
    <property type="entry name" value="PROTEIN-GLUTAMINE GAMMA-GLUTAMYLTRANSFERASE"/>
    <property type="match status" value="1"/>
</dbReference>
<dbReference type="Pfam" id="PF01841">
    <property type="entry name" value="Transglut_core"/>
    <property type="match status" value="1"/>
</dbReference>
<accession>A0A177NU07</accession>
<keyword evidence="4" id="KW-1185">Reference proteome</keyword>
<evidence type="ECO:0000313" key="4">
    <source>
        <dbReference type="Proteomes" id="UP000077628"/>
    </source>
</evidence>
<feature type="transmembrane region" description="Helical" evidence="1">
    <location>
        <begin position="12"/>
        <end position="41"/>
    </location>
</feature>
<sequence>MTDYLPDRLLWFVLASTGLIVLPHAWHVPLPLFGFFLLPLGWRCVGIGRPDCLPGKWLLFALTVAGLVLLFSQQRGVFGRDAGTGLFVVSLGLKLLEIRGRRDVYVIVFLSFIVAATQFLYEESILMAGYIALVCVLGLATLITLNSRTPRTGAALWSAGRLIAQAVPAALVLFVLFPRLEAPRWSWLQDTDRARSGLSNKLEPGAIAELSLSGDLVFRVKFAGELPPAHLRYWRGPIYAFTDGVVWQQLPYAGRGEGDPTFDSTRIYDYTLLMEPQNQHWVYALDLPYRYPPELRRNGLYQLLADNNPGERAEYRLASAPNYRTGDLDDSGRRENLQLPGKLAPRIQALVERLRDGDADPERFITRLLGYFREQNFRYTLTPPTMPVKPIEAFLFDHRAGFCSHYATAFVYVLRAAGIPARVVGGYQGGQFNAVGGFLEVRQADAHAWAEVWLAERGWVRFDPTAAIAPERIERGVDIDLQVASGAVNFRAANFDPRALSWLQRGAQLWSNIDYQWQRWVINYDNASQREFLSALGIQDWLTLAYWLFASLAGIGGLLAWRLLKPLRRRRDPVAELYRRFVARLVKAGLMAKPGYGPSELADQLRRLRPDLAEPAGRIAETFNRLYFEETGEDVDLSDLKRRIDALR</sequence>
<dbReference type="Gene3D" id="3.10.620.30">
    <property type="match status" value="1"/>
</dbReference>
<dbReference type="PANTHER" id="PTHR42736">
    <property type="entry name" value="PROTEIN-GLUTAMINE GAMMA-GLUTAMYLTRANSFERASE"/>
    <property type="match status" value="1"/>
</dbReference>
<name>A0A177NU07_9GAMM</name>
<keyword evidence="1" id="KW-0812">Transmembrane</keyword>
<dbReference type="InterPro" id="IPR038765">
    <property type="entry name" value="Papain-like_cys_pep_sf"/>
</dbReference>
<dbReference type="InterPro" id="IPR025403">
    <property type="entry name" value="TgpA-like_C"/>
</dbReference>
<feature type="transmembrane region" description="Helical" evidence="1">
    <location>
        <begin position="127"/>
        <end position="147"/>
    </location>
</feature>
<feature type="transmembrane region" description="Helical" evidence="1">
    <location>
        <begin position="103"/>
        <end position="121"/>
    </location>
</feature>
<evidence type="ECO:0000313" key="3">
    <source>
        <dbReference type="EMBL" id="OAI21401.1"/>
    </source>
</evidence>
<feature type="domain" description="Transglutaminase-like" evidence="2">
    <location>
        <begin position="395"/>
        <end position="466"/>
    </location>
</feature>
<proteinExistence type="predicted"/>
<protein>
    <submittedName>
        <fullName evidence="3">Transglutaminase</fullName>
    </submittedName>
</protein>
<organism evidence="3 4">
    <name type="scientific">Methylomonas koyamae</name>
    <dbReference type="NCBI Taxonomy" id="702114"/>
    <lineage>
        <taxon>Bacteria</taxon>
        <taxon>Pseudomonadati</taxon>
        <taxon>Pseudomonadota</taxon>
        <taxon>Gammaproteobacteria</taxon>
        <taxon>Methylococcales</taxon>
        <taxon>Methylococcaceae</taxon>
        <taxon>Methylomonas</taxon>
    </lineage>
</organism>
<keyword evidence="1" id="KW-0472">Membrane</keyword>
<dbReference type="AlphaFoldDB" id="A0A177NU07"/>
<dbReference type="InterPro" id="IPR052901">
    <property type="entry name" value="Bact_TGase-like"/>
</dbReference>
<keyword evidence="1" id="KW-1133">Transmembrane helix</keyword>
<dbReference type="Pfam" id="PF13559">
    <property type="entry name" value="DUF4129"/>
    <property type="match status" value="1"/>
</dbReference>
<feature type="transmembrane region" description="Helical" evidence="1">
    <location>
        <begin position="53"/>
        <end position="71"/>
    </location>
</feature>
<comment type="caution">
    <text evidence="3">The sequence shown here is derived from an EMBL/GenBank/DDBJ whole genome shotgun (WGS) entry which is preliminary data.</text>
</comment>
<dbReference type="Proteomes" id="UP000077628">
    <property type="component" value="Unassembled WGS sequence"/>
</dbReference>
<dbReference type="InterPro" id="IPR002931">
    <property type="entry name" value="Transglutaminase-like"/>
</dbReference>
<feature type="transmembrane region" description="Helical" evidence="1">
    <location>
        <begin position="544"/>
        <end position="564"/>
    </location>
</feature>
<evidence type="ECO:0000256" key="1">
    <source>
        <dbReference type="SAM" id="Phobius"/>
    </source>
</evidence>
<dbReference type="InterPro" id="IPR021878">
    <property type="entry name" value="TgpA_N"/>
</dbReference>
<reference evidence="4" key="1">
    <citation type="submission" date="2016-03" db="EMBL/GenBank/DDBJ databases">
        <authorList>
            <person name="Heylen K."/>
            <person name="De Vos P."/>
            <person name="Vekeman B."/>
        </authorList>
    </citation>
    <scope>NUCLEOTIDE SEQUENCE [LARGE SCALE GENOMIC DNA]</scope>
    <source>
        <strain evidence="4">R-45383</strain>
    </source>
</reference>
<gene>
    <name evidence="3" type="ORF">A1355_02680</name>
</gene>
<dbReference type="SUPFAM" id="SSF54001">
    <property type="entry name" value="Cysteine proteinases"/>
    <property type="match status" value="1"/>
</dbReference>
<dbReference type="OrthoDB" id="9804872at2"/>
<dbReference type="EMBL" id="LUUK01000100">
    <property type="protein sequence ID" value="OAI21401.1"/>
    <property type="molecule type" value="Genomic_DNA"/>
</dbReference>
<dbReference type="SMART" id="SM00460">
    <property type="entry name" value="TGc"/>
    <property type="match status" value="1"/>
</dbReference>
<evidence type="ECO:0000259" key="2">
    <source>
        <dbReference type="SMART" id="SM00460"/>
    </source>
</evidence>
<dbReference type="RefSeq" id="WP_064026976.1">
    <property type="nucleotide sequence ID" value="NZ_LUUK01000100.1"/>
</dbReference>
<dbReference type="Pfam" id="PF11992">
    <property type="entry name" value="TgpA_N"/>
    <property type="match status" value="1"/>
</dbReference>